<evidence type="ECO:0000256" key="3">
    <source>
        <dbReference type="ARBA" id="ARBA00022776"/>
    </source>
</evidence>
<evidence type="ECO:0000256" key="4">
    <source>
        <dbReference type="ARBA" id="ARBA00023242"/>
    </source>
</evidence>
<dbReference type="GO" id="GO:0010032">
    <property type="term" value="P:meiotic chromosome condensation"/>
    <property type="evidence" value="ECO:0007669"/>
    <property type="project" value="TreeGrafter"/>
</dbReference>
<evidence type="ECO:0000259" key="8">
    <source>
        <dbReference type="Pfam" id="PF12717"/>
    </source>
</evidence>
<feature type="chain" id="PRO_5014380366" evidence="7">
    <location>
        <begin position="30"/>
        <end position="1628"/>
    </location>
</feature>
<evidence type="ECO:0000256" key="1">
    <source>
        <dbReference type="ARBA" id="ARBA00004123"/>
    </source>
</evidence>
<dbReference type="InterPro" id="IPR016024">
    <property type="entry name" value="ARM-type_fold"/>
</dbReference>
<keyword evidence="7" id="KW-0732">Signal</keyword>
<dbReference type="Proteomes" id="UP000236333">
    <property type="component" value="Unassembled WGS sequence"/>
</dbReference>
<feature type="compositionally biased region" description="Acidic residues" evidence="6">
    <location>
        <begin position="1360"/>
        <end position="1398"/>
    </location>
</feature>
<keyword evidence="4" id="KW-0539">Nucleus</keyword>
<feature type="domain" description="Condensin complex subunit 1 C-terminal" evidence="8">
    <location>
        <begin position="1103"/>
        <end position="1253"/>
    </location>
</feature>
<feature type="domain" description="Condensin complex subunit 1 N-terminal" evidence="9">
    <location>
        <begin position="171"/>
        <end position="324"/>
    </location>
</feature>
<dbReference type="OrthoDB" id="436262at2759"/>
<feature type="region of interest" description="Disordered" evidence="6">
    <location>
        <begin position="1261"/>
        <end position="1300"/>
    </location>
</feature>
<feature type="compositionally biased region" description="Gly residues" evidence="6">
    <location>
        <begin position="570"/>
        <end position="584"/>
    </location>
</feature>
<dbReference type="GO" id="GO:0000779">
    <property type="term" value="C:condensed chromosome, centromeric region"/>
    <property type="evidence" value="ECO:0007669"/>
    <property type="project" value="TreeGrafter"/>
</dbReference>
<proteinExistence type="predicted"/>
<comment type="subcellular location">
    <subcellularLocation>
        <location evidence="1">Nucleus</location>
    </subcellularLocation>
</comment>
<dbReference type="PANTHER" id="PTHR14222">
    <property type="entry name" value="CONDENSIN"/>
    <property type="match status" value="1"/>
</dbReference>
<dbReference type="Pfam" id="PF12717">
    <property type="entry name" value="Cnd1"/>
    <property type="match status" value="1"/>
</dbReference>
<evidence type="ECO:0000313" key="11">
    <source>
        <dbReference type="Proteomes" id="UP000236333"/>
    </source>
</evidence>
<keyword evidence="11" id="KW-1185">Reference proteome</keyword>
<reference evidence="10 11" key="1">
    <citation type="journal article" date="2017" name="Mol. Biol. Evol.">
        <title>The 4-celled Tetrabaena socialis nuclear genome reveals the essential components for genetic control of cell number at the origin of multicellularity in the volvocine lineage.</title>
        <authorList>
            <person name="Featherston J."/>
            <person name="Arakaki Y."/>
            <person name="Hanschen E.R."/>
            <person name="Ferris P.J."/>
            <person name="Michod R.E."/>
            <person name="Olson B.J.S.C."/>
            <person name="Nozaki H."/>
            <person name="Durand P.M."/>
        </authorList>
    </citation>
    <scope>NUCLEOTIDE SEQUENCE [LARGE SCALE GENOMIC DNA]</scope>
    <source>
        <strain evidence="10 11">NIES-571</strain>
    </source>
</reference>
<keyword evidence="3" id="KW-0498">Mitosis</keyword>
<feature type="region of interest" description="Disordered" evidence="6">
    <location>
        <begin position="547"/>
        <end position="591"/>
    </location>
</feature>
<gene>
    <name evidence="10" type="ORF">TSOC_009239</name>
</gene>
<dbReference type="GO" id="GO:0051301">
    <property type="term" value="P:cell division"/>
    <property type="evidence" value="ECO:0007669"/>
    <property type="project" value="UniProtKB-KW"/>
</dbReference>
<keyword evidence="2" id="KW-0132">Cell division</keyword>
<dbReference type="GO" id="GO:0007076">
    <property type="term" value="P:mitotic chromosome condensation"/>
    <property type="evidence" value="ECO:0007669"/>
    <property type="project" value="InterPro"/>
</dbReference>
<feature type="compositionally biased region" description="Acidic residues" evidence="6">
    <location>
        <begin position="1449"/>
        <end position="1484"/>
    </location>
</feature>
<name>A0A2J7ZWE1_9CHLO</name>
<evidence type="ECO:0000256" key="7">
    <source>
        <dbReference type="SAM" id="SignalP"/>
    </source>
</evidence>
<protein>
    <submittedName>
        <fullName evidence="10">Condensin complex subunit 1</fullName>
    </submittedName>
</protein>
<feature type="compositionally biased region" description="Gly residues" evidence="6">
    <location>
        <begin position="1286"/>
        <end position="1300"/>
    </location>
</feature>
<evidence type="ECO:0000256" key="2">
    <source>
        <dbReference type="ARBA" id="ARBA00022618"/>
    </source>
</evidence>
<comment type="caution">
    <text evidence="10">The sequence shown here is derived from an EMBL/GenBank/DDBJ whole genome shotgun (WGS) entry which is preliminary data.</text>
</comment>
<dbReference type="SUPFAM" id="SSF48371">
    <property type="entry name" value="ARM repeat"/>
    <property type="match status" value="1"/>
</dbReference>
<feature type="region of interest" description="Disordered" evidence="6">
    <location>
        <begin position="1358"/>
        <end position="1610"/>
    </location>
</feature>
<evidence type="ECO:0000313" key="10">
    <source>
        <dbReference type="EMBL" id="PNH04576.1"/>
    </source>
</evidence>
<feature type="compositionally biased region" description="Low complexity" evidence="6">
    <location>
        <begin position="1261"/>
        <end position="1271"/>
    </location>
</feature>
<organism evidence="10 11">
    <name type="scientific">Tetrabaena socialis</name>
    <dbReference type="NCBI Taxonomy" id="47790"/>
    <lineage>
        <taxon>Eukaryota</taxon>
        <taxon>Viridiplantae</taxon>
        <taxon>Chlorophyta</taxon>
        <taxon>core chlorophytes</taxon>
        <taxon>Chlorophyceae</taxon>
        <taxon>CS clade</taxon>
        <taxon>Chlamydomonadales</taxon>
        <taxon>Tetrabaenaceae</taxon>
        <taxon>Tetrabaena</taxon>
    </lineage>
</organism>
<sequence>MSVVVGLVLQARLQVLLMTSSSFTTRADAPTFTWVRASKDPFWIKSGTVTTAPFPSGSHALKGGIEPRQSVISKYVEMEEDGEPALPFVIPRELKDLEKESEHQFSVPDLQDEEAESAAVEEACAGCVHALRDGPLRISDSEVLRSLYVAVRGLSLLDPGSAIDLASELQQGLGALSTSGLRELAAEGRSKGDPVAKRHRSALQAYVYFLHLICRHFHAAARDKQGAESAAQAPVAKKRGAKAKASCIEADAGDGLLAWGGVRERILRAFARTLNADLDATLYSSPADKFSLATQCLVDGTAVKADATLKACQDVVCAAVAKHVVGTGILDVIACVLYDDVVTKYDHGPEVAAALAERAALAHGTAVLAKALINKFCEHEPDEFDARYKRDTKPVSRAAKLLTLLTLRLPAEANKHSSQLLAYFGCEEAYPVRTQLVECLGLMMRWHKTRSAISFLSTATELLLRSRDKSAFVRHAVLDTIEGLVAEQVWPLELRAEAARTAVRRLLDGTVSTVSSALGLLCTFVGPVNVKVDPEWLLAAIKDTEERMERNEDSAGPRWGAGPLNVTSEEGGGGADTQGAGPGGAAAERAANAEGQEGIIQPTQMEGSQEAGGGGGLGMQQCELAVIVASLKQQLEISRALEAALPEVVALLCSAGAKVAERAIQLLTLLQKKGLPGATDAWRSVWHSMLTTTHEDVRSTVLDAFYNVILPGDGATVSGGSKTAARAAKEQRLSTVEALIRLMRGATLQDQQALEEVLRLAVQGQEPVLDREVVRDVFSNLHGAVHACTLSKSKQDEGEQRHQEILQLARLYSTVCALWARHVPALGPSEVRHLVKDLQDSHLALKDALLVRNLASTLAELDPKLLHASTKALIPAAHGAPPPPPDLATQAYTSLVSVLVSNHLPESGWFAAAQAATAALYRLHPQPHALLGQLLRERAREAAAGGGACGAAGLARTLFLVGCVATQQLALVDSLAKRVRRERAAREKAAAEARDSKGAADDVDAQLGTGQARDAALDSLQEELEAEVAAGGGVLAAWGGLASGICREDGGRLLGAHRGLAAAALGALSKLMVVDAAFCEANCSVFFTRLTMRGSAVPLPSAVRCDMLVALGDLCRRHPNVLEPWTVRVFECLRDDDEEVTLCTLRVLSHLILADMVKPKGHMAHAARCLVAASPAVRDVAARLFNSLAAKQAKGGANKVHQYLPEIISEVTRGEPMAEEDFEAMMKRLLGYVKAEKLAESLKIRLCERFENVVHEAPGAAAAPPAAPAGGAAEGGAQGSTPEVGAAGGTQGGGAAGAGAGCAEAGAVREWRSLADCLSWLAYSEKGLRAVMERLRCFKHALGDERVCRVFKGGCGAAAEEGESEEGLGENEDMDEEDGEEEAEEEGEEGEEEEEGEMCDAAADMAAPGVAATAAAGAAAASPVEGRSSHGAEGQEGEDGDGGGAEGEHEGEEETYDSADDGEDEEDEYASEAEEDESASEEEGGGGAGSEDGGFLAEDMEMDDAPGAAATPLATRTGRPGAQGVPTPTAGTPMAITPAPGLQQQAAAAEADGDDMAWSPAPPYAAAMAQGPQLQQENMPPPPSAGGAGGVHIKADPDGPAPPLQRAGVVGSHGVLGVRIKTEPGSVR</sequence>
<dbReference type="GO" id="GO:0005634">
    <property type="term" value="C:nucleus"/>
    <property type="evidence" value="ECO:0007669"/>
    <property type="project" value="UniProtKB-SubCell"/>
</dbReference>
<dbReference type="InterPro" id="IPR032682">
    <property type="entry name" value="Cnd1_C"/>
</dbReference>
<dbReference type="EMBL" id="PGGS01000377">
    <property type="protein sequence ID" value="PNH04576.1"/>
    <property type="molecule type" value="Genomic_DNA"/>
</dbReference>
<dbReference type="Pfam" id="PF12922">
    <property type="entry name" value="Cnd1_N"/>
    <property type="match status" value="1"/>
</dbReference>
<keyword evidence="5" id="KW-0131">Cell cycle</keyword>
<evidence type="ECO:0000259" key="9">
    <source>
        <dbReference type="Pfam" id="PF12922"/>
    </source>
</evidence>
<dbReference type="GO" id="GO:0000796">
    <property type="term" value="C:condensin complex"/>
    <property type="evidence" value="ECO:0007669"/>
    <property type="project" value="TreeGrafter"/>
</dbReference>
<feature type="signal peptide" evidence="7">
    <location>
        <begin position="1"/>
        <end position="29"/>
    </location>
</feature>
<evidence type="ECO:0000256" key="5">
    <source>
        <dbReference type="ARBA" id="ARBA00023306"/>
    </source>
</evidence>
<dbReference type="PANTHER" id="PTHR14222:SF2">
    <property type="entry name" value="CONDENSIN COMPLEX SUBUNIT 1"/>
    <property type="match status" value="1"/>
</dbReference>
<accession>A0A2J7ZWE1</accession>
<dbReference type="InterPro" id="IPR026971">
    <property type="entry name" value="CND1/NCAPD3"/>
</dbReference>
<dbReference type="GO" id="GO:0042393">
    <property type="term" value="F:histone binding"/>
    <property type="evidence" value="ECO:0007669"/>
    <property type="project" value="TreeGrafter"/>
</dbReference>
<dbReference type="InterPro" id="IPR024324">
    <property type="entry name" value="Condensin_cplx_su1_N"/>
</dbReference>
<feature type="compositionally biased region" description="Low complexity" evidence="6">
    <location>
        <begin position="1399"/>
        <end position="1421"/>
    </location>
</feature>
<evidence type="ECO:0000256" key="6">
    <source>
        <dbReference type="SAM" id="MobiDB-lite"/>
    </source>
</evidence>